<dbReference type="InterPro" id="IPR027417">
    <property type="entry name" value="P-loop_NTPase"/>
</dbReference>
<organism evidence="2 3">
    <name type="scientific">Qipengyuania profundimaris</name>
    <dbReference type="NCBI Taxonomy" id="3067652"/>
    <lineage>
        <taxon>Bacteria</taxon>
        <taxon>Pseudomonadati</taxon>
        <taxon>Pseudomonadota</taxon>
        <taxon>Alphaproteobacteria</taxon>
        <taxon>Sphingomonadales</taxon>
        <taxon>Erythrobacteraceae</taxon>
        <taxon>Qipengyuania</taxon>
    </lineage>
</organism>
<accession>A0ABT9HQF6</accession>
<reference evidence="2 3" key="1">
    <citation type="submission" date="2023-08" db="EMBL/GenBank/DDBJ databases">
        <title>genomic of G39.</title>
        <authorList>
            <person name="Wang Y."/>
        </authorList>
    </citation>
    <scope>NUCLEOTIDE SEQUENCE [LARGE SCALE GENOMIC DNA]</scope>
    <source>
        <strain evidence="2 3">G39</strain>
    </source>
</reference>
<evidence type="ECO:0008006" key="4">
    <source>
        <dbReference type="Google" id="ProtNLM"/>
    </source>
</evidence>
<dbReference type="EMBL" id="JAVAIM010000001">
    <property type="protein sequence ID" value="MDP4575087.1"/>
    <property type="molecule type" value="Genomic_DNA"/>
</dbReference>
<comment type="caution">
    <text evidence="2">The sequence shown here is derived from an EMBL/GenBank/DDBJ whole genome shotgun (WGS) entry which is preliminary data.</text>
</comment>
<dbReference type="Proteomes" id="UP001240639">
    <property type="component" value="Unassembled WGS sequence"/>
</dbReference>
<evidence type="ECO:0000256" key="1">
    <source>
        <dbReference type="SAM" id="MobiDB-lite"/>
    </source>
</evidence>
<dbReference type="Gene3D" id="3.40.50.300">
    <property type="entry name" value="P-loop containing nucleotide triphosphate hydrolases"/>
    <property type="match status" value="1"/>
</dbReference>
<evidence type="ECO:0000313" key="3">
    <source>
        <dbReference type="Proteomes" id="UP001240639"/>
    </source>
</evidence>
<evidence type="ECO:0000313" key="2">
    <source>
        <dbReference type="EMBL" id="MDP4575087.1"/>
    </source>
</evidence>
<dbReference type="SUPFAM" id="SSF52540">
    <property type="entry name" value="P-loop containing nucleoside triphosphate hydrolases"/>
    <property type="match status" value="1"/>
</dbReference>
<gene>
    <name evidence="2" type="ORF">Q9K02_08065</name>
</gene>
<feature type="region of interest" description="Disordered" evidence="1">
    <location>
        <begin position="75"/>
        <end position="96"/>
    </location>
</feature>
<keyword evidence="3" id="KW-1185">Reference proteome</keyword>
<feature type="compositionally biased region" description="Basic and acidic residues" evidence="1">
    <location>
        <begin position="75"/>
        <end position="85"/>
    </location>
</feature>
<protein>
    <recommendedName>
        <fullName evidence="4">RecA-like protein</fullName>
    </recommendedName>
</protein>
<sequence length="277" mass="29914">MSRSVMPSATTSLPLASLIDAGTIAARNSSRWRPGLAAAGTPALHSEVFASPNEAAGAGAALALALDDWRNLPRSEGRAGGRGDAHAATPTEPDARPVLWVQTRDAARLSGRPYRAGLPKEMRDRLIHVLADTAQDALFALEEGVRCRDIAWVIGEIAGNPKALDFTASRRLTLASERYGVPLFLVRLDAARDLSSARMRWDVTSSPSDAPRWNAQAPGAPVWRAELFRARGHAPGEWLLHEQGGALKARRERQADNDTGALNWTAGLQRRRLSQQA</sequence>
<proteinExistence type="predicted"/>
<name>A0ABT9HQF6_9SPHN</name>
<dbReference type="RefSeq" id="WP_305932428.1">
    <property type="nucleotide sequence ID" value="NZ_JAVAIM010000001.1"/>
</dbReference>